<dbReference type="EMBL" id="AECZ01000013">
    <property type="protein sequence ID" value="EFL51059.1"/>
    <property type="molecule type" value="Genomic_DNA"/>
</dbReference>
<gene>
    <name evidence="3" type="ORF">DesfrDRAFT_2218</name>
</gene>
<dbReference type="AlphaFoldDB" id="E1JX94"/>
<evidence type="ECO:0000313" key="3">
    <source>
        <dbReference type="EMBL" id="EFL51059.1"/>
    </source>
</evidence>
<accession>E1JX94</accession>
<proteinExistence type="predicted"/>
<dbReference type="InterPro" id="IPR006311">
    <property type="entry name" value="TAT_signal"/>
</dbReference>
<evidence type="ECO:0000256" key="2">
    <source>
        <dbReference type="SAM" id="SignalP"/>
    </source>
</evidence>
<keyword evidence="1" id="KW-0479">Metal-binding</keyword>
<dbReference type="PROSITE" id="PS51318">
    <property type="entry name" value="TAT"/>
    <property type="match status" value="1"/>
</dbReference>
<dbReference type="OrthoDB" id="9786399at2"/>
<reference evidence="3 4" key="1">
    <citation type="submission" date="2010-08" db="EMBL/GenBank/DDBJ databases">
        <title>The draft genome of Desulfovibrio fructosovorans JJ.</title>
        <authorList>
            <consortium name="US DOE Joint Genome Institute (JGI-PGF)"/>
            <person name="Lucas S."/>
            <person name="Copeland A."/>
            <person name="Lapidus A."/>
            <person name="Cheng J.-F."/>
            <person name="Bruce D."/>
            <person name="Goodwin L."/>
            <person name="Pitluck S."/>
            <person name="Land M.L."/>
            <person name="Hauser L."/>
            <person name="Chang Y.-J."/>
            <person name="Jeffries C."/>
            <person name="Wall J.D."/>
            <person name="Stahl D.A."/>
            <person name="Arkin A.P."/>
            <person name="Dehal P."/>
            <person name="Stolyar S.M."/>
            <person name="Hazen T.C."/>
            <person name="Woyke T.J."/>
        </authorList>
    </citation>
    <scope>NUCLEOTIDE SEQUENCE [LARGE SCALE GENOMIC DNA]</scope>
    <source>
        <strain evidence="3 4">JJ</strain>
    </source>
</reference>
<dbReference type="PANTHER" id="PTHR30632:SF0">
    <property type="entry name" value="SULFATE-BINDING PROTEIN"/>
    <property type="match status" value="1"/>
</dbReference>
<dbReference type="Gene3D" id="3.40.190.10">
    <property type="entry name" value="Periplasmic binding protein-like II"/>
    <property type="match status" value="2"/>
</dbReference>
<sequence length="287" mass="30250" precursor="true">MREKTDCPGRRLFLKTAAVSACGALCGVAPARAAQAVQSGEVLRVWSCGGLAEAMMPANLEFEAKAGAKVAYTGAFAAALGKSLLGSATTDVFAARVLALAQKLRATGKMAWFKPLCFTQYVLVTPPGNPAGIKSVEDLARPGVKVVLAPEASPPGGAASLALLKKAGVLEAARKNAVTEGTCVQRVMDDILSGRGDVSVVELRVTRLPQFAGRMDVVPIDEGFFPPPPMTFTVGVMESATNKDLAERYANFLVSPEGQAHFERQGFIPAISDKGRRLVEKYGVRDV</sequence>
<dbReference type="Pfam" id="PF13531">
    <property type="entry name" value="SBP_bac_11"/>
    <property type="match status" value="1"/>
</dbReference>
<keyword evidence="4" id="KW-1185">Reference proteome</keyword>
<dbReference type="RefSeq" id="WP_005993850.1">
    <property type="nucleotide sequence ID" value="NZ_AECZ01000013.1"/>
</dbReference>
<evidence type="ECO:0000256" key="1">
    <source>
        <dbReference type="ARBA" id="ARBA00023014"/>
    </source>
</evidence>
<keyword evidence="1" id="KW-0408">Iron</keyword>
<evidence type="ECO:0000313" key="4">
    <source>
        <dbReference type="Proteomes" id="UP000006250"/>
    </source>
</evidence>
<dbReference type="PANTHER" id="PTHR30632">
    <property type="entry name" value="MOLYBDATE-BINDING PERIPLASMIC PROTEIN"/>
    <property type="match status" value="1"/>
</dbReference>
<dbReference type="SUPFAM" id="SSF53850">
    <property type="entry name" value="Periplasmic binding protein-like II"/>
    <property type="match status" value="1"/>
</dbReference>
<keyword evidence="2" id="KW-0732">Signal</keyword>
<name>E1JX94_SOLFR</name>
<feature type="signal peptide" evidence="2">
    <location>
        <begin position="1"/>
        <end position="33"/>
    </location>
</feature>
<organism evidence="3 4">
    <name type="scientific">Solidesulfovibrio fructosivorans JJ]</name>
    <dbReference type="NCBI Taxonomy" id="596151"/>
    <lineage>
        <taxon>Bacteria</taxon>
        <taxon>Pseudomonadati</taxon>
        <taxon>Thermodesulfobacteriota</taxon>
        <taxon>Desulfovibrionia</taxon>
        <taxon>Desulfovibrionales</taxon>
        <taxon>Desulfovibrionaceae</taxon>
        <taxon>Solidesulfovibrio</taxon>
    </lineage>
</organism>
<keyword evidence="1" id="KW-0411">Iron-sulfur</keyword>
<dbReference type="GO" id="GO:0015689">
    <property type="term" value="P:molybdate ion transport"/>
    <property type="evidence" value="ECO:0007669"/>
    <property type="project" value="TreeGrafter"/>
</dbReference>
<dbReference type="InterPro" id="IPR050682">
    <property type="entry name" value="ModA/WtpA"/>
</dbReference>
<protein>
    <submittedName>
        <fullName evidence="3">Extracellular solute-binding protein family 1</fullName>
    </submittedName>
</protein>
<dbReference type="eggNOG" id="COG0725">
    <property type="taxonomic scope" value="Bacteria"/>
</dbReference>
<comment type="caution">
    <text evidence="3">The sequence shown here is derived from an EMBL/GenBank/DDBJ whole genome shotgun (WGS) entry which is preliminary data.</text>
</comment>
<dbReference type="GO" id="GO:0030973">
    <property type="term" value="F:molybdate ion binding"/>
    <property type="evidence" value="ECO:0007669"/>
    <property type="project" value="TreeGrafter"/>
</dbReference>
<dbReference type="Proteomes" id="UP000006250">
    <property type="component" value="Unassembled WGS sequence"/>
</dbReference>
<dbReference type="GO" id="GO:0051536">
    <property type="term" value="F:iron-sulfur cluster binding"/>
    <property type="evidence" value="ECO:0007669"/>
    <property type="project" value="UniProtKB-KW"/>
</dbReference>
<feature type="chain" id="PRO_5003148282" evidence="2">
    <location>
        <begin position="34"/>
        <end position="287"/>
    </location>
</feature>
<dbReference type="STRING" id="596151.DesfrDRAFT_2218"/>